<dbReference type="Proteomes" id="UP001280121">
    <property type="component" value="Unassembled WGS sequence"/>
</dbReference>
<sequence length="81" mass="8944">MPEYLACSRRVGTLESCPWCSFADAARVTMVEGNADFALHGRASMMVQVLVKLNHQWVIILMLSWLPPSHLICLDAVSTPG</sequence>
<keyword evidence="2" id="KW-1185">Reference proteome</keyword>
<organism evidence="1 2">
    <name type="scientific">Dipteronia dyeriana</name>
    <dbReference type="NCBI Taxonomy" id="168575"/>
    <lineage>
        <taxon>Eukaryota</taxon>
        <taxon>Viridiplantae</taxon>
        <taxon>Streptophyta</taxon>
        <taxon>Embryophyta</taxon>
        <taxon>Tracheophyta</taxon>
        <taxon>Spermatophyta</taxon>
        <taxon>Magnoliopsida</taxon>
        <taxon>eudicotyledons</taxon>
        <taxon>Gunneridae</taxon>
        <taxon>Pentapetalae</taxon>
        <taxon>rosids</taxon>
        <taxon>malvids</taxon>
        <taxon>Sapindales</taxon>
        <taxon>Sapindaceae</taxon>
        <taxon>Hippocastanoideae</taxon>
        <taxon>Acereae</taxon>
        <taxon>Dipteronia</taxon>
    </lineage>
</organism>
<name>A0AAD9TK98_9ROSI</name>
<comment type="caution">
    <text evidence="1">The sequence shown here is derived from an EMBL/GenBank/DDBJ whole genome shotgun (WGS) entry which is preliminary data.</text>
</comment>
<evidence type="ECO:0000313" key="2">
    <source>
        <dbReference type="Proteomes" id="UP001280121"/>
    </source>
</evidence>
<evidence type="ECO:0000313" key="1">
    <source>
        <dbReference type="EMBL" id="KAK2637670.1"/>
    </source>
</evidence>
<dbReference type="EMBL" id="JANJYI010000008">
    <property type="protein sequence ID" value="KAK2637670.1"/>
    <property type="molecule type" value="Genomic_DNA"/>
</dbReference>
<reference evidence="1" key="1">
    <citation type="journal article" date="2023" name="Plant J.">
        <title>Genome sequences and population genomics provide insights into the demographic history, inbreeding, and mutation load of two 'living fossil' tree species of Dipteronia.</title>
        <authorList>
            <person name="Feng Y."/>
            <person name="Comes H.P."/>
            <person name="Chen J."/>
            <person name="Zhu S."/>
            <person name="Lu R."/>
            <person name="Zhang X."/>
            <person name="Li P."/>
            <person name="Qiu J."/>
            <person name="Olsen K.M."/>
            <person name="Qiu Y."/>
        </authorList>
    </citation>
    <scope>NUCLEOTIDE SEQUENCE</scope>
    <source>
        <strain evidence="1">KIB01</strain>
    </source>
</reference>
<proteinExistence type="predicted"/>
<dbReference type="AlphaFoldDB" id="A0AAD9TK98"/>
<accession>A0AAD9TK98</accession>
<protein>
    <submittedName>
        <fullName evidence="1">Uncharacterized protein</fullName>
    </submittedName>
</protein>
<gene>
    <name evidence="1" type="ORF">Ddye_025465</name>
</gene>